<protein>
    <submittedName>
        <fullName evidence="1">Uncharacterized protein</fullName>
    </submittedName>
</protein>
<dbReference type="AlphaFoldDB" id="A0A498LWA7"/>
<name>A0A498LWA7_LABRO</name>
<dbReference type="EMBL" id="QBIY01013103">
    <property type="protein sequence ID" value="RXN11853.1"/>
    <property type="molecule type" value="Genomic_DNA"/>
</dbReference>
<evidence type="ECO:0000313" key="2">
    <source>
        <dbReference type="EMBL" id="RXN34891.1"/>
    </source>
</evidence>
<dbReference type="EMBL" id="QBIY01011161">
    <property type="protein sequence ID" value="RXN34891.1"/>
    <property type="molecule type" value="Genomic_DNA"/>
</dbReference>
<gene>
    <name evidence="1" type="ORF">ROHU_010377</name>
    <name evidence="2" type="ORF">ROHU_014534</name>
</gene>
<reference evidence="1 3" key="1">
    <citation type="submission" date="2018-03" db="EMBL/GenBank/DDBJ databases">
        <title>Draft genome sequence of Rohu Carp (Labeo rohita).</title>
        <authorList>
            <person name="Das P."/>
            <person name="Kushwaha B."/>
            <person name="Joshi C.G."/>
            <person name="Kumar D."/>
            <person name="Nagpure N.S."/>
            <person name="Sahoo L."/>
            <person name="Das S.P."/>
            <person name="Bit A."/>
            <person name="Patnaik S."/>
            <person name="Meher P.K."/>
            <person name="Jayasankar P."/>
            <person name="Koringa P.G."/>
            <person name="Patel N.V."/>
            <person name="Hinsu A.T."/>
            <person name="Kumar R."/>
            <person name="Pandey M."/>
            <person name="Agarwal S."/>
            <person name="Srivastava S."/>
            <person name="Singh M."/>
            <person name="Iquebal M.A."/>
            <person name="Jaiswal S."/>
            <person name="Angadi U.B."/>
            <person name="Kumar N."/>
            <person name="Raza M."/>
            <person name="Shah T.M."/>
            <person name="Rai A."/>
            <person name="Jena J.K."/>
        </authorList>
    </citation>
    <scope>NUCLEOTIDE SEQUENCE [LARGE SCALE GENOMIC DNA]</scope>
    <source>
        <strain evidence="1">DASCIFA01</strain>
        <tissue evidence="1">Testis</tissue>
    </source>
</reference>
<accession>A0A498LWA7</accession>
<evidence type="ECO:0000313" key="1">
    <source>
        <dbReference type="EMBL" id="RXN11853.1"/>
    </source>
</evidence>
<proteinExistence type="predicted"/>
<organism evidence="1 3">
    <name type="scientific">Labeo rohita</name>
    <name type="common">Indian major carp</name>
    <name type="synonym">Cyprinus rohita</name>
    <dbReference type="NCBI Taxonomy" id="84645"/>
    <lineage>
        <taxon>Eukaryota</taxon>
        <taxon>Metazoa</taxon>
        <taxon>Chordata</taxon>
        <taxon>Craniata</taxon>
        <taxon>Vertebrata</taxon>
        <taxon>Euteleostomi</taxon>
        <taxon>Actinopterygii</taxon>
        <taxon>Neopterygii</taxon>
        <taxon>Teleostei</taxon>
        <taxon>Ostariophysi</taxon>
        <taxon>Cypriniformes</taxon>
        <taxon>Cyprinidae</taxon>
        <taxon>Labeoninae</taxon>
        <taxon>Labeonini</taxon>
        <taxon>Labeo</taxon>
    </lineage>
</organism>
<comment type="caution">
    <text evidence="1">The sequence shown here is derived from an EMBL/GenBank/DDBJ whole genome shotgun (WGS) entry which is preliminary data.</text>
</comment>
<evidence type="ECO:0000313" key="3">
    <source>
        <dbReference type="Proteomes" id="UP000290572"/>
    </source>
</evidence>
<keyword evidence="3" id="KW-1185">Reference proteome</keyword>
<dbReference type="Proteomes" id="UP000290572">
    <property type="component" value="Unassembled WGS sequence"/>
</dbReference>
<sequence>MWSVLRVVCPQLRRVTAQVQQAACGMRSYLCGVCERPPKIAGRRACSASRKLVKVQDLRLCGKRAPTDGARTNGAAGIQLTVSGAAGGRAVPDASGGDWRRPVGDWHADTGALFG</sequence>